<accession>A0A4R8BSM1</accession>
<name>A0A4R8BSM1_9ACTN</name>
<dbReference type="InterPro" id="IPR052019">
    <property type="entry name" value="F420H2_bilvrd_red/Heme_oxyg"/>
</dbReference>
<keyword evidence="1" id="KW-0560">Oxidoreductase</keyword>
<dbReference type="PANTHER" id="PTHR35176">
    <property type="entry name" value="HEME OXYGENASE HI_0854-RELATED"/>
    <property type="match status" value="1"/>
</dbReference>
<dbReference type="GO" id="GO:0016627">
    <property type="term" value="F:oxidoreductase activity, acting on the CH-CH group of donors"/>
    <property type="evidence" value="ECO:0007669"/>
    <property type="project" value="TreeGrafter"/>
</dbReference>
<dbReference type="InterPro" id="IPR011576">
    <property type="entry name" value="Pyridox_Oxase_N"/>
</dbReference>
<evidence type="ECO:0000313" key="3">
    <source>
        <dbReference type="EMBL" id="TDW60802.1"/>
    </source>
</evidence>
<organism evidence="3 4">
    <name type="scientific">Kribbella pratensis</name>
    <dbReference type="NCBI Taxonomy" id="2512112"/>
    <lineage>
        <taxon>Bacteria</taxon>
        <taxon>Bacillati</taxon>
        <taxon>Actinomycetota</taxon>
        <taxon>Actinomycetes</taxon>
        <taxon>Propionibacteriales</taxon>
        <taxon>Kribbellaceae</taxon>
        <taxon>Kribbella</taxon>
    </lineage>
</organism>
<dbReference type="AlphaFoldDB" id="A0A4R8BSM1"/>
<dbReference type="GO" id="GO:0070967">
    <property type="term" value="F:coenzyme F420 binding"/>
    <property type="evidence" value="ECO:0007669"/>
    <property type="project" value="TreeGrafter"/>
</dbReference>
<dbReference type="OrthoDB" id="156845at2"/>
<comment type="caution">
    <text evidence="3">The sequence shown here is derived from an EMBL/GenBank/DDBJ whole genome shotgun (WGS) entry which is preliminary data.</text>
</comment>
<dbReference type="RefSeq" id="WP_134110316.1">
    <property type="nucleotide sequence ID" value="NZ_SODP01000004.1"/>
</dbReference>
<keyword evidence="4" id="KW-1185">Reference proteome</keyword>
<dbReference type="GO" id="GO:0005829">
    <property type="term" value="C:cytosol"/>
    <property type="evidence" value="ECO:0007669"/>
    <property type="project" value="TreeGrafter"/>
</dbReference>
<evidence type="ECO:0000259" key="2">
    <source>
        <dbReference type="Pfam" id="PF01243"/>
    </source>
</evidence>
<gene>
    <name evidence="3" type="ORF">EV653_7360</name>
</gene>
<dbReference type="Proteomes" id="UP000295146">
    <property type="component" value="Unassembled WGS sequence"/>
</dbReference>
<sequence length="154" mass="17143">MTTMQGDLAVLQDPVAQQLLECRQPARFAYLWTDGTPRVVPIWFTWTGEEIVFGTPPRAPKLKALAANHDVAVTIDESAAWPYKVLLVRGDATVELQDDVVPEYAQSAHRYMGPEQGAAFLSQMRGMPMARVAVRPTWAAVLDFETRFPSALQL</sequence>
<reference evidence="3 4" key="1">
    <citation type="submission" date="2019-03" db="EMBL/GenBank/DDBJ databases">
        <title>Genomic Encyclopedia of Type Strains, Phase III (KMG-III): the genomes of soil and plant-associated and newly described type strains.</title>
        <authorList>
            <person name="Whitman W."/>
        </authorList>
    </citation>
    <scope>NUCLEOTIDE SEQUENCE [LARGE SCALE GENOMIC DNA]</scope>
    <source>
        <strain evidence="3 4">VKM Ac-2573</strain>
    </source>
</reference>
<dbReference type="EMBL" id="SODP01000004">
    <property type="protein sequence ID" value="TDW60802.1"/>
    <property type="molecule type" value="Genomic_DNA"/>
</dbReference>
<dbReference type="PANTHER" id="PTHR35176:SF6">
    <property type="entry name" value="HEME OXYGENASE HI_0854-RELATED"/>
    <property type="match status" value="1"/>
</dbReference>
<dbReference type="SUPFAM" id="SSF50475">
    <property type="entry name" value="FMN-binding split barrel"/>
    <property type="match status" value="1"/>
</dbReference>
<proteinExistence type="predicted"/>
<dbReference type="InterPro" id="IPR012349">
    <property type="entry name" value="Split_barrel_FMN-bd"/>
</dbReference>
<dbReference type="Pfam" id="PF01243">
    <property type="entry name" value="PNPOx_N"/>
    <property type="match status" value="1"/>
</dbReference>
<feature type="domain" description="Pyridoxamine 5'-phosphate oxidase N-terminal" evidence="2">
    <location>
        <begin position="17"/>
        <end position="123"/>
    </location>
</feature>
<evidence type="ECO:0000313" key="4">
    <source>
        <dbReference type="Proteomes" id="UP000295146"/>
    </source>
</evidence>
<evidence type="ECO:0000256" key="1">
    <source>
        <dbReference type="ARBA" id="ARBA00023002"/>
    </source>
</evidence>
<protein>
    <submittedName>
        <fullName evidence="3">Pyridoxamine 5'-phosphate oxidase</fullName>
    </submittedName>
</protein>
<dbReference type="Gene3D" id="2.30.110.10">
    <property type="entry name" value="Electron Transport, Fmn-binding Protein, Chain A"/>
    <property type="match status" value="1"/>
</dbReference>